<accession>A0A6P8Z163</accession>
<dbReference type="AlphaFoldDB" id="A0A6P8Z163"/>
<dbReference type="SUPFAM" id="SSF57667">
    <property type="entry name" value="beta-beta-alpha zinc fingers"/>
    <property type="match status" value="1"/>
</dbReference>
<evidence type="ECO:0000256" key="2">
    <source>
        <dbReference type="ARBA" id="ARBA00022771"/>
    </source>
</evidence>
<reference evidence="7" key="1">
    <citation type="submission" date="2025-08" db="UniProtKB">
        <authorList>
            <consortium name="RefSeq"/>
        </authorList>
    </citation>
    <scope>IDENTIFICATION</scope>
    <source>
        <strain evidence="7">15112-1751.03</strain>
        <tissue evidence="7">Whole Adult</tissue>
    </source>
</reference>
<keyword evidence="1" id="KW-0479">Metal-binding</keyword>
<dbReference type="GO" id="GO:0008270">
    <property type="term" value="F:zinc ion binding"/>
    <property type="evidence" value="ECO:0007669"/>
    <property type="project" value="UniProtKB-KW"/>
</dbReference>
<keyword evidence="6" id="KW-1185">Reference proteome</keyword>
<name>A0A6P8Z163_DROAB</name>
<feature type="region of interest" description="Disordered" evidence="4">
    <location>
        <begin position="125"/>
        <end position="146"/>
    </location>
</feature>
<dbReference type="Pfam" id="PF05253">
    <property type="entry name" value="zf-U11-48K"/>
    <property type="match status" value="1"/>
</dbReference>
<dbReference type="PANTHER" id="PTHR21402">
    <property type="entry name" value="GAMETOCYTE SPECIFIC FACTOR 1-RELATED"/>
    <property type="match status" value="1"/>
</dbReference>
<dbReference type="PROSITE" id="PS51800">
    <property type="entry name" value="ZF_CHHC_U11_48K"/>
    <property type="match status" value="1"/>
</dbReference>
<evidence type="ECO:0000313" key="7">
    <source>
        <dbReference type="RefSeq" id="XP_034110792.1"/>
    </source>
</evidence>
<keyword evidence="3" id="KW-0862">Zinc</keyword>
<evidence type="ECO:0000256" key="1">
    <source>
        <dbReference type="ARBA" id="ARBA00022723"/>
    </source>
</evidence>
<dbReference type="PANTHER" id="PTHR21402:SF5">
    <property type="entry name" value="GAMETOCYTE SPECIFIC FACTOR 1"/>
    <property type="match status" value="1"/>
</dbReference>
<proteinExistence type="predicted"/>
<evidence type="ECO:0000256" key="3">
    <source>
        <dbReference type="ARBA" id="ARBA00022833"/>
    </source>
</evidence>
<sequence>MSESNSFNDFVTCPYDKAHRVLRGRLAKHLIKCSRNLGISEEWTICPCNTTHHIKLKDFAEHQKECPEANWLRGSRSGSGNGNGQQSAKPVLVECDENWDDEPPVEAYDPSVYCEENAIVRMLQGHSKAARKEFRESERRRLANKK</sequence>
<organism evidence="6 7">
    <name type="scientific">Drosophila albomicans</name>
    <name type="common">Fruit fly</name>
    <dbReference type="NCBI Taxonomy" id="7291"/>
    <lineage>
        <taxon>Eukaryota</taxon>
        <taxon>Metazoa</taxon>
        <taxon>Ecdysozoa</taxon>
        <taxon>Arthropoda</taxon>
        <taxon>Hexapoda</taxon>
        <taxon>Insecta</taxon>
        <taxon>Pterygota</taxon>
        <taxon>Neoptera</taxon>
        <taxon>Endopterygota</taxon>
        <taxon>Diptera</taxon>
        <taxon>Brachycera</taxon>
        <taxon>Muscomorpha</taxon>
        <taxon>Ephydroidea</taxon>
        <taxon>Drosophilidae</taxon>
        <taxon>Drosophila</taxon>
    </lineage>
</organism>
<dbReference type="GeneID" id="117572223"/>
<dbReference type="InterPro" id="IPR051591">
    <property type="entry name" value="UPF0224_FAM112_RNA_Proc"/>
</dbReference>
<evidence type="ECO:0000256" key="4">
    <source>
        <dbReference type="SAM" id="MobiDB-lite"/>
    </source>
</evidence>
<feature type="compositionally biased region" description="Basic and acidic residues" evidence="4">
    <location>
        <begin position="130"/>
        <end position="146"/>
    </location>
</feature>
<dbReference type="RefSeq" id="XP_034110792.1">
    <property type="nucleotide sequence ID" value="XM_034254901.2"/>
</dbReference>
<dbReference type="OrthoDB" id="5839404at2759"/>
<dbReference type="InterPro" id="IPR036236">
    <property type="entry name" value="Znf_C2H2_sf"/>
</dbReference>
<evidence type="ECO:0000259" key="5">
    <source>
        <dbReference type="PROSITE" id="PS51800"/>
    </source>
</evidence>
<dbReference type="Proteomes" id="UP000515160">
    <property type="component" value="Chromosome 3"/>
</dbReference>
<keyword evidence="2" id="KW-0863">Zinc-finger</keyword>
<protein>
    <submittedName>
        <fullName evidence="7">Gametocyte-specific factor 1 homolog</fullName>
    </submittedName>
</protein>
<dbReference type="InterPro" id="IPR022776">
    <property type="entry name" value="TRM13/UPF0224_CHHC_Znf_dom"/>
</dbReference>
<feature type="domain" description="CHHC U11-48K-type" evidence="5">
    <location>
        <begin position="10"/>
        <end position="37"/>
    </location>
</feature>
<gene>
    <name evidence="7" type="primary">LOC117572223</name>
</gene>
<evidence type="ECO:0000313" key="6">
    <source>
        <dbReference type="Proteomes" id="UP000515160"/>
    </source>
</evidence>